<dbReference type="InParanoid" id="A0A409W986"/>
<evidence type="ECO:0000313" key="2">
    <source>
        <dbReference type="EMBL" id="PPQ75073.1"/>
    </source>
</evidence>
<gene>
    <name evidence="2" type="ORF">CVT24_010145</name>
</gene>
<keyword evidence="1" id="KW-0472">Membrane</keyword>
<keyword evidence="1" id="KW-1133">Transmembrane helix</keyword>
<reference evidence="2 3" key="1">
    <citation type="journal article" date="2018" name="Evol. Lett.">
        <title>Horizontal gene cluster transfer increased hallucinogenic mushroom diversity.</title>
        <authorList>
            <person name="Reynolds H.T."/>
            <person name="Vijayakumar V."/>
            <person name="Gluck-Thaler E."/>
            <person name="Korotkin H.B."/>
            <person name="Matheny P.B."/>
            <person name="Slot J.C."/>
        </authorList>
    </citation>
    <scope>NUCLEOTIDE SEQUENCE [LARGE SCALE GENOMIC DNA]</scope>
    <source>
        <strain evidence="2 3">2629</strain>
    </source>
</reference>
<dbReference type="EMBL" id="NHTK01005703">
    <property type="protein sequence ID" value="PPQ75073.1"/>
    <property type="molecule type" value="Genomic_DNA"/>
</dbReference>
<evidence type="ECO:0000313" key="3">
    <source>
        <dbReference type="Proteomes" id="UP000284842"/>
    </source>
</evidence>
<dbReference type="Proteomes" id="UP000284842">
    <property type="component" value="Unassembled WGS sequence"/>
</dbReference>
<dbReference type="AlphaFoldDB" id="A0A409W986"/>
<keyword evidence="1" id="KW-0812">Transmembrane</keyword>
<keyword evidence="3" id="KW-1185">Reference proteome</keyword>
<evidence type="ECO:0000256" key="1">
    <source>
        <dbReference type="SAM" id="Phobius"/>
    </source>
</evidence>
<proteinExistence type="predicted"/>
<organism evidence="2 3">
    <name type="scientific">Panaeolus cyanescens</name>
    <dbReference type="NCBI Taxonomy" id="181874"/>
    <lineage>
        <taxon>Eukaryota</taxon>
        <taxon>Fungi</taxon>
        <taxon>Dikarya</taxon>
        <taxon>Basidiomycota</taxon>
        <taxon>Agaricomycotina</taxon>
        <taxon>Agaricomycetes</taxon>
        <taxon>Agaricomycetidae</taxon>
        <taxon>Agaricales</taxon>
        <taxon>Agaricineae</taxon>
        <taxon>Galeropsidaceae</taxon>
        <taxon>Panaeolus</taxon>
    </lineage>
</organism>
<comment type="caution">
    <text evidence="2">The sequence shown here is derived from an EMBL/GenBank/DDBJ whole genome shotgun (WGS) entry which is preliminary data.</text>
</comment>
<feature type="transmembrane region" description="Helical" evidence="1">
    <location>
        <begin position="203"/>
        <end position="222"/>
    </location>
</feature>
<sequence length="223" mass="23407">MTRLAFSVGVAALVTSLALYTNAAAVTVLYVLPDRLDVDGNPMPTPMLTAKPSVFLQQTMVVSAVGPVESGLTKYEVKRVESGYIYSAADKTETLDKPPRTIIFNVEQGDGKILRIKGDPSVEQQLPDGSSWSIVGTDLECTLDDAKERGVCIGANLHADLTTITSGTQTVVATQTESIGTTFTGDVVPFATLSSGAAHSLSVPYKALIAALVPVAFGAFVLL</sequence>
<accession>A0A409W986</accession>
<protein>
    <submittedName>
        <fullName evidence="2">Uncharacterized protein</fullName>
    </submittedName>
</protein>
<name>A0A409W986_9AGAR</name>